<name>A0A1F4ZTW6_9BACT</name>
<reference evidence="1 2" key="1">
    <citation type="journal article" date="2016" name="Nat. Commun.">
        <title>Thousands of microbial genomes shed light on interconnected biogeochemical processes in an aquifer system.</title>
        <authorList>
            <person name="Anantharaman K."/>
            <person name="Brown C.T."/>
            <person name="Hug L.A."/>
            <person name="Sharon I."/>
            <person name="Castelle C.J."/>
            <person name="Probst A.J."/>
            <person name="Thomas B.C."/>
            <person name="Singh A."/>
            <person name="Wilkins M.J."/>
            <person name="Karaoz U."/>
            <person name="Brodie E.L."/>
            <person name="Williams K.H."/>
            <person name="Hubbard S.S."/>
            <person name="Banfield J.F."/>
        </authorList>
    </citation>
    <scope>NUCLEOTIDE SEQUENCE [LARGE SCALE GENOMIC DNA]</scope>
</reference>
<dbReference type="Gene3D" id="1.25.10.90">
    <property type="match status" value="1"/>
</dbReference>
<dbReference type="Proteomes" id="UP000176424">
    <property type="component" value="Unassembled WGS sequence"/>
</dbReference>
<dbReference type="PANTHER" id="PTHR34070">
    <property type="entry name" value="ARMADILLO-TYPE FOLD"/>
    <property type="match status" value="1"/>
</dbReference>
<evidence type="ECO:0000313" key="1">
    <source>
        <dbReference type="EMBL" id="OGD08897.1"/>
    </source>
</evidence>
<gene>
    <name evidence="1" type="ORF">A2397_01385</name>
</gene>
<dbReference type="CDD" id="cd06561">
    <property type="entry name" value="AlkD_like"/>
    <property type="match status" value="1"/>
</dbReference>
<accession>A0A1F4ZTW6</accession>
<dbReference type="Pfam" id="PF08713">
    <property type="entry name" value="DNA_alkylation"/>
    <property type="match status" value="1"/>
</dbReference>
<dbReference type="SUPFAM" id="SSF48371">
    <property type="entry name" value="ARM repeat"/>
    <property type="match status" value="1"/>
</dbReference>
<dbReference type="AlphaFoldDB" id="A0A1F4ZTW6"/>
<dbReference type="InterPro" id="IPR016024">
    <property type="entry name" value="ARM-type_fold"/>
</dbReference>
<dbReference type="STRING" id="1797263.A2397_01385"/>
<dbReference type="InterPro" id="IPR014825">
    <property type="entry name" value="DNA_alkylation"/>
</dbReference>
<proteinExistence type="predicted"/>
<protein>
    <submittedName>
        <fullName evidence="1">DNA alkylation repair protein</fullName>
    </submittedName>
</protein>
<sequence>MIEEVQKEVRSHADPERAKNFAWFFKTGPGQYGYGDKFLGLNTPLMRSISKKFKQLPLSDVQKLIKSQFHEERSIAIQILVYQFPENPKRIYDFYLKNTKYINNWDLVDISAPKIVGAFLSDKPRTILYRLAKSASLWERRISIIGCLYFIAKNNDPIDALKISKLLLSDKHDLIHKAVGWMLREVGKRCGEKYLTDFLDTNHQVMPRTALRYSIERFPESKRQYYLRLPHV</sequence>
<evidence type="ECO:0000313" key="2">
    <source>
        <dbReference type="Proteomes" id="UP000176424"/>
    </source>
</evidence>
<dbReference type="PANTHER" id="PTHR34070:SF1">
    <property type="entry name" value="DNA ALKYLATION REPAIR PROTEIN"/>
    <property type="match status" value="1"/>
</dbReference>
<comment type="caution">
    <text evidence="1">The sequence shown here is derived from an EMBL/GenBank/DDBJ whole genome shotgun (WGS) entry which is preliminary data.</text>
</comment>
<dbReference type="EMBL" id="MEXR01000045">
    <property type="protein sequence ID" value="OGD08897.1"/>
    <property type="molecule type" value="Genomic_DNA"/>
</dbReference>
<organism evidence="1 2">
    <name type="scientific">Candidatus Amesbacteria bacterium RIFOXYB1_FULL_44_23</name>
    <dbReference type="NCBI Taxonomy" id="1797263"/>
    <lineage>
        <taxon>Bacteria</taxon>
        <taxon>Candidatus Amesiibacteriota</taxon>
    </lineage>
</organism>